<dbReference type="PRINTS" id="PR00313">
    <property type="entry name" value="CABNDNGRPT"/>
</dbReference>
<keyword evidence="4" id="KW-1185">Reference proteome</keyword>
<reference evidence="3" key="1">
    <citation type="submission" date="2020-09" db="EMBL/GenBank/DDBJ databases">
        <title>Iningainema tapete sp. nov. (Scytonemataceae, Cyanobacteria) from greenhouses in central Florida (USA) produces two types of nodularin with biosynthetic potential for microcystin-LR and anabaenopeptins.</title>
        <authorList>
            <person name="Berthold D.E."/>
            <person name="Lefler F.W."/>
            <person name="Huang I.-S."/>
            <person name="Abdulla H."/>
            <person name="Zimba P.V."/>
            <person name="Laughinghouse H.D. IV."/>
        </authorList>
    </citation>
    <scope>NUCLEOTIDE SEQUENCE</scope>
    <source>
        <strain evidence="3">BLCCT55</strain>
    </source>
</reference>
<keyword evidence="2" id="KW-0964">Secreted</keyword>
<evidence type="ECO:0000256" key="1">
    <source>
        <dbReference type="ARBA" id="ARBA00004613"/>
    </source>
</evidence>
<dbReference type="GO" id="GO:0005509">
    <property type="term" value="F:calcium ion binding"/>
    <property type="evidence" value="ECO:0007669"/>
    <property type="project" value="InterPro"/>
</dbReference>
<name>A0A8J6XHE7_9CYAN</name>
<dbReference type="InterPro" id="IPR001343">
    <property type="entry name" value="Hemolysn_Ca-bd"/>
</dbReference>
<dbReference type="Proteomes" id="UP000629098">
    <property type="component" value="Unassembled WGS sequence"/>
</dbReference>
<dbReference type="EMBL" id="JACXAE010000041">
    <property type="protein sequence ID" value="MBD2772632.1"/>
    <property type="molecule type" value="Genomic_DNA"/>
</dbReference>
<dbReference type="PANTHER" id="PTHR38340:SF1">
    <property type="entry name" value="S-LAYER PROTEIN"/>
    <property type="match status" value="1"/>
</dbReference>
<dbReference type="InterPro" id="IPR050557">
    <property type="entry name" value="RTX_toxin/Mannuronan_C5-epim"/>
</dbReference>
<organism evidence="3 4">
    <name type="scientific">Iningainema tapete BLCC-T55</name>
    <dbReference type="NCBI Taxonomy" id="2748662"/>
    <lineage>
        <taxon>Bacteria</taxon>
        <taxon>Bacillati</taxon>
        <taxon>Cyanobacteriota</taxon>
        <taxon>Cyanophyceae</taxon>
        <taxon>Nostocales</taxon>
        <taxon>Scytonemataceae</taxon>
        <taxon>Iningainema tapete</taxon>
    </lineage>
</organism>
<dbReference type="InterPro" id="IPR011049">
    <property type="entry name" value="Serralysin-like_metalloprot_C"/>
</dbReference>
<gene>
    <name evidence="3" type="ORF">ICL16_11235</name>
</gene>
<proteinExistence type="predicted"/>
<evidence type="ECO:0000256" key="2">
    <source>
        <dbReference type="ARBA" id="ARBA00022525"/>
    </source>
</evidence>
<accession>A0A8J6XHE7</accession>
<dbReference type="AlphaFoldDB" id="A0A8J6XHE7"/>
<evidence type="ECO:0000313" key="3">
    <source>
        <dbReference type="EMBL" id="MBD2772632.1"/>
    </source>
</evidence>
<dbReference type="Gene3D" id="2.150.10.10">
    <property type="entry name" value="Serralysin-like metalloprotease, C-terminal"/>
    <property type="match status" value="3"/>
</dbReference>
<dbReference type="RefSeq" id="WP_190827440.1">
    <property type="nucleotide sequence ID" value="NZ_CAWPPI010000041.1"/>
</dbReference>
<protein>
    <submittedName>
        <fullName evidence="3">Calcium-binding protein</fullName>
    </submittedName>
</protein>
<dbReference type="SUPFAM" id="SSF51120">
    <property type="entry name" value="beta-Roll"/>
    <property type="match status" value="2"/>
</dbReference>
<dbReference type="InterPro" id="IPR018511">
    <property type="entry name" value="Hemolysin-typ_Ca-bd_CS"/>
</dbReference>
<evidence type="ECO:0000313" key="4">
    <source>
        <dbReference type="Proteomes" id="UP000629098"/>
    </source>
</evidence>
<comment type="subcellular location">
    <subcellularLocation>
        <location evidence="1">Secreted</location>
    </subcellularLocation>
</comment>
<comment type="caution">
    <text evidence="3">The sequence shown here is derived from an EMBL/GenBank/DDBJ whole genome shotgun (WGS) entry which is preliminary data.</text>
</comment>
<dbReference type="PROSITE" id="PS00330">
    <property type="entry name" value="HEMOLYSIN_CALCIUM"/>
    <property type="match status" value="1"/>
</dbReference>
<dbReference type="GO" id="GO:0005576">
    <property type="term" value="C:extracellular region"/>
    <property type="evidence" value="ECO:0007669"/>
    <property type="project" value="UniProtKB-SubCell"/>
</dbReference>
<dbReference type="PANTHER" id="PTHR38340">
    <property type="entry name" value="S-LAYER PROTEIN"/>
    <property type="match status" value="1"/>
</dbReference>
<sequence>MATKGTPGNDNLQGNNGNDIFIGSRGNDRIDGNGGFDTVDYRELDRAITILTRGTVSKGINGTDTLIEIEQIIAPVRLVNEIDASGSTGGAAITVNLANKSLSTNIPGVGLRSFTIENFVNVTGSPFNDTITGDSGNNILIGGNGNDTLNGGGGFDTLVGGFGDDTYIVDSTTDIITEFESQGIDTVRASVSYTLGAFLNNLILTGSNAINGTGNGLDNFISGNSNNNVLNGGGGNDTILGGDGNDRLIGANTQSGFGRGEIDVLRGEGGNDVFVLGTVINGNDVVLYNDGTSSSRGTGDYALIEDFGFAGDSFARGDDKVQLAGTRSNYSLGSSPVGLPTGTAIFFGSSSGGELIGILQGISLSNVSLSNSNQFIFV</sequence>
<dbReference type="Pfam" id="PF00353">
    <property type="entry name" value="HemolysinCabind"/>
    <property type="match status" value="4"/>
</dbReference>